<dbReference type="SUPFAM" id="SSF56112">
    <property type="entry name" value="Protein kinase-like (PK-like)"/>
    <property type="match status" value="1"/>
</dbReference>
<evidence type="ECO:0008006" key="3">
    <source>
        <dbReference type="Google" id="ProtNLM"/>
    </source>
</evidence>
<keyword evidence="2" id="KW-1185">Reference proteome</keyword>
<dbReference type="Proteomes" id="UP000199144">
    <property type="component" value="Unassembled WGS sequence"/>
</dbReference>
<accession>A0A1I4N660</accession>
<evidence type="ECO:0000313" key="1">
    <source>
        <dbReference type="EMBL" id="SFM10817.1"/>
    </source>
</evidence>
<proteinExistence type="predicted"/>
<sequence length="291" mass="32181">MELMQDKAGVRVKPQGAQWHAVVRSRLAGRLEGIARIVSGRKSGAALEFDLIRYGSTAMSLEVRAGGRRAYLKLFDPAHTDYAYQREKAALCALRESGLVPRILAYADKPRFLLCEWSGAAAEAEGNASLSPTQFAEKLGVWLAELDSVVPSEDACGNWYTYLQQFSGVFDMERIRIARDMLSEIPLCGRAMSRNDTALTSFLNSAEGHLMGCDFERAQMRPRGWDYVLGYIGLIEQFPENTGAVLEAYSAGFSRAHKGALIVEELNVVSRILYTARAMADGRAAQLISWQ</sequence>
<gene>
    <name evidence="1" type="ORF">SAMN04488042_1042</name>
</gene>
<evidence type="ECO:0000313" key="2">
    <source>
        <dbReference type="Proteomes" id="UP000199144"/>
    </source>
</evidence>
<name>A0A1I4N660_9RHOB</name>
<reference evidence="1 2" key="1">
    <citation type="submission" date="2016-10" db="EMBL/GenBank/DDBJ databases">
        <authorList>
            <person name="de Groot N.N."/>
        </authorList>
    </citation>
    <scope>NUCLEOTIDE SEQUENCE [LARGE SCALE GENOMIC DNA]</scope>
    <source>
        <strain evidence="1 2">DSM 15283</strain>
    </source>
</reference>
<organism evidence="1 2">
    <name type="scientific">Shimia aestuarii</name>
    <dbReference type="NCBI Taxonomy" id="254406"/>
    <lineage>
        <taxon>Bacteria</taxon>
        <taxon>Pseudomonadati</taxon>
        <taxon>Pseudomonadota</taxon>
        <taxon>Alphaproteobacteria</taxon>
        <taxon>Rhodobacterales</taxon>
        <taxon>Roseobacteraceae</taxon>
    </lineage>
</organism>
<protein>
    <recommendedName>
        <fullName evidence="3">Phosphotransferase enzyme family protein</fullName>
    </recommendedName>
</protein>
<dbReference type="OrthoDB" id="7831006at2"/>
<dbReference type="EMBL" id="FOTQ01000004">
    <property type="protein sequence ID" value="SFM10817.1"/>
    <property type="molecule type" value="Genomic_DNA"/>
</dbReference>
<dbReference type="InterPro" id="IPR011009">
    <property type="entry name" value="Kinase-like_dom_sf"/>
</dbReference>
<dbReference type="AlphaFoldDB" id="A0A1I4N660"/>